<feature type="transmembrane region" description="Helical" evidence="1">
    <location>
        <begin position="175"/>
        <end position="194"/>
    </location>
</feature>
<dbReference type="EMBL" id="BK032840">
    <property type="protein sequence ID" value="DAF63465.1"/>
    <property type="molecule type" value="Genomic_DNA"/>
</dbReference>
<sequence>MGRTENKNNQSGEQSNKRRIFMHFVFFMLGLISGLFIPRVILVNLIERIKSCDIFSIVLFLFFPIVLGGVVFFRRLTYKGKQPNINQFDISTDYAIYRNNLSEGYSKWKENFQKKFFNTSNNNQNEIIDFSSVLRNHLRHFQETSDLTSNLLIPATFGLFFASKAVTDAQGICQTLALIVCTLIMMIIVMVDVLNARDKASFLEDCLEVCNEELIAIQNKNDKEIKN</sequence>
<accession>A0A8S5TJX0</accession>
<feature type="transmembrane region" description="Helical" evidence="1">
    <location>
        <begin position="20"/>
        <end position="42"/>
    </location>
</feature>
<proteinExistence type="predicted"/>
<keyword evidence="1" id="KW-0812">Transmembrane</keyword>
<evidence type="ECO:0000256" key="1">
    <source>
        <dbReference type="SAM" id="Phobius"/>
    </source>
</evidence>
<reference evidence="2" key="1">
    <citation type="journal article" date="2021" name="Proc. Natl. Acad. Sci. U.S.A.">
        <title>A Catalog of Tens of Thousands of Viruses from Human Metagenomes Reveals Hidden Associations with Chronic Diseases.</title>
        <authorList>
            <person name="Tisza M.J."/>
            <person name="Buck C.B."/>
        </authorList>
    </citation>
    <scope>NUCLEOTIDE SEQUENCE</scope>
    <source>
        <strain evidence="2">CtgmM3</strain>
    </source>
</reference>
<protein>
    <submittedName>
        <fullName evidence="2">Uncharacterized protein</fullName>
    </submittedName>
</protein>
<organism evidence="2">
    <name type="scientific">Siphoviridae sp. ctgmM3</name>
    <dbReference type="NCBI Taxonomy" id="2827912"/>
    <lineage>
        <taxon>Viruses</taxon>
        <taxon>Duplodnaviria</taxon>
        <taxon>Heunggongvirae</taxon>
        <taxon>Uroviricota</taxon>
        <taxon>Caudoviricetes</taxon>
    </lineage>
</organism>
<keyword evidence="1" id="KW-1133">Transmembrane helix</keyword>
<name>A0A8S5TJX0_9CAUD</name>
<evidence type="ECO:0000313" key="2">
    <source>
        <dbReference type="EMBL" id="DAF63465.1"/>
    </source>
</evidence>
<feature type="transmembrane region" description="Helical" evidence="1">
    <location>
        <begin position="54"/>
        <end position="73"/>
    </location>
</feature>
<keyword evidence="1" id="KW-0472">Membrane</keyword>